<evidence type="ECO:0000256" key="4">
    <source>
        <dbReference type="ARBA" id="ARBA00022975"/>
    </source>
</evidence>
<organism evidence="10 11">
    <name type="scientific">Devosia oryziradicis</name>
    <dbReference type="NCBI Taxonomy" id="2801335"/>
    <lineage>
        <taxon>Bacteria</taxon>
        <taxon>Pseudomonadati</taxon>
        <taxon>Pseudomonadota</taxon>
        <taxon>Alphaproteobacteria</taxon>
        <taxon>Hyphomicrobiales</taxon>
        <taxon>Devosiaceae</taxon>
        <taxon>Devosia</taxon>
    </lineage>
</organism>
<keyword evidence="11" id="KW-1185">Reference proteome</keyword>
<dbReference type="SMART" id="SM00934">
    <property type="entry name" value="OMPdecase"/>
    <property type="match status" value="1"/>
</dbReference>
<comment type="caution">
    <text evidence="7">Lacks conserved residue(s) required for the propagation of feature annotation.</text>
</comment>
<evidence type="ECO:0000313" key="10">
    <source>
        <dbReference type="EMBL" id="QQR36563.1"/>
    </source>
</evidence>
<evidence type="ECO:0000313" key="11">
    <source>
        <dbReference type="Proteomes" id="UP000595460"/>
    </source>
</evidence>
<proteinExistence type="inferred from homology"/>
<evidence type="ECO:0000256" key="1">
    <source>
        <dbReference type="ARBA" id="ARBA00002356"/>
    </source>
</evidence>
<comment type="similarity">
    <text evidence="7">Belongs to the OMP decarboxylase family. Type 1 subfamily.</text>
</comment>
<keyword evidence="4 7" id="KW-0665">Pyrimidine biosynthesis</keyword>
<feature type="domain" description="Orotidine 5'-phosphate decarboxylase" evidence="9">
    <location>
        <begin position="4"/>
        <end position="221"/>
    </location>
</feature>
<dbReference type="InterPro" id="IPR011060">
    <property type="entry name" value="RibuloseP-bd_barrel"/>
</dbReference>
<comment type="function">
    <text evidence="1 7">Catalyzes the decarboxylation of orotidine 5'-monophosphate (OMP) to uridine 5'-monophosphate (UMP).</text>
</comment>
<dbReference type="NCBIfam" id="TIGR01740">
    <property type="entry name" value="pyrF"/>
    <property type="match status" value="1"/>
</dbReference>
<feature type="binding site" evidence="7">
    <location>
        <position position="206"/>
    </location>
    <ligand>
        <name>substrate</name>
    </ligand>
</feature>
<feature type="active site" description="Proton donor" evidence="7">
    <location>
        <position position="62"/>
    </location>
</feature>
<accession>A0ABX7BXA6</accession>
<evidence type="ECO:0000256" key="2">
    <source>
        <dbReference type="ARBA" id="ARBA00004861"/>
    </source>
</evidence>
<comment type="pathway">
    <text evidence="2 7 8">Pyrimidine metabolism; UMP biosynthesis via de novo pathway; UMP from orotate: step 2/2.</text>
</comment>
<feature type="binding site" evidence="7">
    <location>
        <position position="115"/>
    </location>
    <ligand>
        <name>substrate</name>
    </ligand>
</feature>
<dbReference type="InterPro" id="IPR047596">
    <property type="entry name" value="OMPdecase_bac"/>
</dbReference>
<feature type="binding site" evidence="7">
    <location>
        <position position="32"/>
    </location>
    <ligand>
        <name>substrate</name>
    </ligand>
</feature>
<dbReference type="InterPro" id="IPR013785">
    <property type="entry name" value="Aldolase_TIM"/>
</dbReference>
<evidence type="ECO:0000259" key="9">
    <source>
        <dbReference type="SMART" id="SM00934"/>
    </source>
</evidence>
<dbReference type="Pfam" id="PF00215">
    <property type="entry name" value="OMPdecase"/>
    <property type="match status" value="1"/>
</dbReference>
<dbReference type="PROSITE" id="PS00156">
    <property type="entry name" value="OMPDECASE"/>
    <property type="match status" value="1"/>
</dbReference>
<feature type="binding site" evidence="7">
    <location>
        <position position="185"/>
    </location>
    <ligand>
        <name>substrate</name>
    </ligand>
</feature>
<dbReference type="SUPFAM" id="SSF51366">
    <property type="entry name" value="Ribulose-phoshate binding barrel"/>
    <property type="match status" value="1"/>
</dbReference>
<comment type="catalytic activity">
    <reaction evidence="6 7 8">
        <text>orotidine 5'-phosphate + H(+) = UMP + CO2</text>
        <dbReference type="Rhea" id="RHEA:11596"/>
        <dbReference type="ChEBI" id="CHEBI:15378"/>
        <dbReference type="ChEBI" id="CHEBI:16526"/>
        <dbReference type="ChEBI" id="CHEBI:57538"/>
        <dbReference type="ChEBI" id="CHEBI:57865"/>
        <dbReference type="EC" id="4.1.1.23"/>
    </reaction>
</comment>
<dbReference type="InterPro" id="IPR018089">
    <property type="entry name" value="OMPdecase_AS"/>
</dbReference>
<name>A0ABX7BXA6_9HYPH</name>
<dbReference type="HAMAP" id="MF_01200_B">
    <property type="entry name" value="OMPdecase_type1_B"/>
    <property type="match status" value="1"/>
</dbReference>
<dbReference type="Proteomes" id="UP000595460">
    <property type="component" value="Chromosome"/>
</dbReference>
<evidence type="ECO:0000256" key="7">
    <source>
        <dbReference type="HAMAP-Rule" id="MF_01200"/>
    </source>
</evidence>
<feature type="binding site" evidence="7">
    <location>
        <position position="176"/>
    </location>
    <ligand>
        <name>substrate</name>
    </ligand>
</feature>
<sequence length="232" mass="23840">MAGQLIVGLDVSSRARAEEIVALLDGQVDFFKIGYQCFYGADGFALGKDLLRAGKKVFFDLKLLDIDNTVEKGVAAIAETGATMLTVHAYPQCMRAAVRGAAGSDLCVLGVSVLTSMDDADVAEAGFARDTAGLVALRAQQARDAGIGGLVSSPHEAEMVRTIIGSHMAIVTPGIRPAGSATGDQKRVMGPADALAAGASHLVVARPIIEAANPAAAAKAILSEMNTGTRFA</sequence>
<protein>
    <recommendedName>
        <fullName evidence="7">Orotidine 5'-phosphate decarboxylase</fullName>
        <ecNumber evidence="7">4.1.1.23</ecNumber>
    </recommendedName>
    <alternativeName>
        <fullName evidence="7">OMP decarboxylase</fullName>
        <shortName evidence="7">OMPDCase</shortName>
        <shortName evidence="7">OMPdecase</shortName>
    </alternativeName>
</protein>
<dbReference type="EC" id="4.1.1.23" evidence="7"/>
<gene>
    <name evidence="7 10" type="primary">pyrF</name>
    <name evidence="10" type="ORF">JI749_02715</name>
</gene>
<dbReference type="NCBIfam" id="NF001273">
    <property type="entry name" value="PRK00230.1"/>
    <property type="match status" value="1"/>
</dbReference>
<dbReference type="InterPro" id="IPR001754">
    <property type="entry name" value="OMPdeCOase_dom"/>
</dbReference>
<comment type="subunit">
    <text evidence="7">Homodimer.</text>
</comment>
<feature type="binding site" evidence="7">
    <location>
        <position position="10"/>
    </location>
    <ligand>
        <name>substrate</name>
    </ligand>
</feature>
<keyword evidence="5 7" id="KW-0456">Lyase</keyword>
<evidence type="ECO:0000256" key="5">
    <source>
        <dbReference type="ARBA" id="ARBA00023239"/>
    </source>
</evidence>
<feature type="binding site" evidence="7">
    <location>
        <begin position="60"/>
        <end position="69"/>
    </location>
    <ligand>
        <name>substrate</name>
    </ligand>
</feature>
<evidence type="ECO:0000256" key="6">
    <source>
        <dbReference type="ARBA" id="ARBA00049157"/>
    </source>
</evidence>
<reference evidence="10 11" key="1">
    <citation type="submission" date="2021-01" db="EMBL/GenBank/DDBJ databases">
        <title>Genome seq and assembly of Devosia sp. G19.</title>
        <authorList>
            <person name="Chhetri G."/>
        </authorList>
    </citation>
    <scope>NUCLEOTIDE SEQUENCE [LARGE SCALE GENOMIC DNA]</scope>
    <source>
        <strain evidence="10 11">G19</strain>
    </source>
</reference>
<dbReference type="GO" id="GO:0004590">
    <property type="term" value="F:orotidine-5'-phosphate decarboxylase activity"/>
    <property type="evidence" value="ECO:0007669"/>
    <property type="project" value="UniProtKB-EC"/>
</dbReference>
<keyword evidence="3 7" id="KW-0210">Decarboxylase</keyword>
<dbReference type="PANTHER" id="PTHR32119:SF2">
    <property type="entry name" value="OROTIDINE 5'-PHOSPHATE DECARBOXYLASE"/>
    <property type="match status" value="1"/>
</dbReference>
<evidence type="ECO:0000256" key="8">
    <source>
        <dbReference type="RuleBase" id="RU000512"/>
    </source>
</evidence>
<dbReference type="PANTHER" id="PTHR32119">
    <property type="entry name" value="OROTIDINE 5'-PHOSPHATE DECARBOXYLASE"/>
    <property type="match status" value="1"/>
</dbReference>
<dbReference type="InterPro" id="IPR014732">
    <property type="entry name" value="OMPdecase"/>
</dbReference>
<dbReference type="Gene3D" id="3.20.20.70">
    <property type="entry name" value="Aldolase class I"/>
    <property type="match status" value="1"/>
</dbReference>
<dbReference type="RefSeq" id="WP_201658605.1">
    <property type="nucleotide sequence ID" value="NZ_CP068047.1"/>
</dbReference>
<evidence type="ECO:0000256" key="3">
    <source>
        <dbReference type="ARBA" id="ARBA00022793"/>
    </source>
</evidence>
<dbReference type="CDD" id="cd04725">
    <property type="entry name" value="OMP_decarboxylase_like"/>
    <property type="match status" value="1"/>
</dbReference>
<dbReference type="EMBL" id="CP068047">
    <property type="protein sequence ID" value="QQR36563.1"/>
    <property type="molecule type" value="Genomic_DNA"/>
</dbReference>